<evidence type="ECO:0000313" key="2">
    <source>
        <dbReference type="EMBL" id="QDO96956.1"/>
    </source>
</evidence>
<dbReference type="EMBL" id="CP041636">
    <property type="protein sequence ID" value="QDO96956.1"/>
    <property type="molecule type" value="Genomic_DNA"/>
</dbReference>
<accession>A0A516GZK0</accession>
<keyword evidence="3" id="KW-1185">Reference proteome</keyword>
<reference evidence="2 3" key="1">
    <citation type="submission" date="2019-07" db="EMBL/GenBank/DDBJ databases">
        <title>Genome sequencing for Ferrovibrio sp. K5.</title>
        <authorList>
            <person name="Park S.-J."/>
        </authorList>
    </citation>
    <scope>NUCLEOTIDE SEQUENCE [LARGE SCALE GENOMIC DNA]</scope>
    <source>
        <strain evidence="2 3">K5</strain>
    </source>
</reference>
<dbReference type="Pfam" id="PF04168">
    <property type="entry name" value="Alpha-E"/>
    <property type="match status" value="1"/>
</dbReference>
<dbReference type="AlphaFoldDB" id="A0A516GZK0"/>
<organism evidence="2 3">
    <name type="scientific">Ferrovibrio terrae</name>
    <dbReference type="NCBI Taxonomy" id="2594003"/>
    <lineage>
        <taxon>Bacteria</taxon>
        <taxon>Pseudomonadati</taxon>
        <taxon>Pseudomonadota</taxon>
        <taxon>Alphaproteobacteria</taxon>
        <taxon>Rhodospirillales</taxon>
        <taxon>Rhodospirillaceae</taxon>
        <taxon>Ferrovibrio</taxon>
    </lineage>
</organism>
<dbReference type="InterPro" id="IPR007296">
    <property type="entry name" value="DUF403"/>
</dbReference>
<dbReference type="PANTHER" id="PTHR34595:SF7">
    <property type="entry name" value="SLL1039 PROTEIN"/>
    <property type="match status" value="1"/>
</dbReference>
<name>A0A516GZK0_9PROT</name>
<dbReference type="RefSeq" id="WP_144067937.1">
    <property type="nucleotide sequence ID" value="NZ_CP041636.1"/>
</dbReference>
<gene>
    <name evidence="2" type="ORF">FNB15_06565</name>
</gene>
<feature type="domain" description="DUF403" evidence="1">
    <location>
        <begin position="1"/>
        <end position="312"/>
    </location>
</feature>
<sequence length="315" mass="36029">MLSRAADNLYWLNRYVERAESMARILGVAHRMSMQSTHGGTRNDEWEAALIIAGCDKSFALHGGPPTRRAVIDFLAFAPDNPSSIHACLKAGRENARAMRAQITSEAWESINAAWLEMRTFSMAKVEADGFNTFFDWVRERSQLFRGVAEGTMQRDDAYRFMRLGTLLERADSTARILDVKYHVLLPSAADIGGAVDYYQWGALLRSVSAFRIYRQIYRDSIRPLKVAELLVLREDFPRSLHACFAEIVQILQYLRESYRRDYPSVRLAESMLLKLRYDDIDSIFTRGLHEYLTSLIDTNIELGAAIAHDFMQPN</sequence>
<dbReference type="Proteomes" id="UP000317496">
    <property type="component" value="Chromosome"/>
</dbReference>
<dbReference type="KEGG" id="fer:FNB15_06565"/>
<evidence type="ECO:0000259" key="1">
    <source>
        <dbReference type="Pfam" id="PF04168"/>
    </source>
</evidence>
<proteinExistence type="predicted"/>
<protein>
    <submittedName>
        <fullName evidence="2">Alpha-E domain-containing protein</fullName>
    </submittedName>
</protein>
<dbReference type="OrthoDB" id="9803532at2"/>
<dbReference type="PANTHER" id="PTHR34595">
    <property type="entry name" value="BLR5612 PROTEIN"/>
    <property type="match status" value="1"/>
</dbReference>
<evidence type="ECO:0000313" key="3">
    <source>
        <dbReference type="Proteomes" id="UP000317496"/>
    </source>
</evidence>
<dbReference type="InterPro" id="IPR051680">
    <property type="entry name" value="ATP-dep_Glu-Cys_Ligase-2"/>
</dbReference>